<dbReference type="EC" id="2.3.1.51" evidence="7"/>
<protein>
    <recommendedName>
        <fullName evidence="7">1-acyl-sn-glycerol-3-phosphate acyltransferase</fullName>
        <ecNumber evidence="7">2.3.1.51</ecNumber>
    </recommendedName>
</protein>
<dbReference type="GO" id="GO:0016020">
    <property type="term" value="C:membrane"/>
    <property type="evidence" value="ECO:0007669"/>
    <property type="project" value="InterPro"/>
</dbReference>
<dbReference type="GO" id="GO:0006654">
    <property type="term" value="P:phosphatidic acid biosynthetic process"/>
    <property type="evidence" value="ECO:0007669"/>
    <property type="project" value="TreeGrafter"/>
</dbReference>
<reference evidence="9 10" key="1">
    <citation type="submission" date="2020-08" db="EMBL/GenBank/DDBJ databases">
        <title>Genomic Encyclopedia of Type Strains, Phase IV (KMG-IV): sequencing the most valuable type-strain genomes for metagenomic binning, comparative biology and taxonomic classification.</title>
        <authorList>
            <person name="Goeker M."/>
        </authorList>
    </citation>
    <scope>NUCLEOTIDE SEQUENCE [LARGE SCALE GENOMIC DNA]</scope>
    <source>
        <strain evidence="9 10">DSM 26963</strain>
    </source>
</reference>
<evidence type="ECO:0000256" key="7">
    <source>
        <dbReference type="RuleBase" id="RU361267"/>
    </source>
</evidence>
<name>A0A7W8D0E9_9FIRM</name>
<dbReference type="CDD" id="cd07989">
    <property type="entry name" value="LPLAT_AGPAT-like"/>
    <property type="match status" value="1"/>
</dbReference>
<keyword evidence="4 7" id="KW-0808">Transferase</keyword>
<dbReference type="SUPFAM" id="SSF69593">
    <property type="entry name" value="Glycerol-3-phosphate (1)-acyltransferase"/>
    <property type="match status" value="1"/>
</dbReference>
<dbReference type="InterPro" id="IPR004552">
    <property type="entry name" value="AGP_acyltrans"/>
</dbReference>
<dbReference type="AlphaFoldDB" id="A0A7W8D0E9"/>
<evidence type="ECO:0000256" key="3">
    <source>
        <dbReference type="ARBA" id="ARBA00022516"/>
    </source>
</evidence>
<dbReference type="PANTHER" id="PTHR10434">
    <property type="entry name" value="1-ACYL-SN-GLYCEROL-3-PHOSPHATE ACYLTRANSFERASE"/>
    <property type="match status" value="1"/>
</dbReference>
<dbReference type="NCBIfam" id="TIGR00530">
    <property type="entry name" value="AGP_acyltrn"/>
    <property type="match status" value="1"/>
</dbReference>
<evidence type="ECO:0000259" key="8">
    <source>
        <dbReference type="SMART" id="SM00563"/>
    </source>
</evidence>
<sequence>MRKIYMVKALPFLPAAWLSSLIYAKKTEEESQVRLKKWSRLILKVLGLHLEIQGQNNIPKDRTIYFVCNHQGTLDPALILASCPVSVAFISKKENEKMPIFGQWAKNIGTLHFDRESREGNVHMLREASRQLKKGKNLLIFPEGTRSKADRMHEFKAGALLPAYMAKAVIVPVVLHHSYILDVNEKVSRNLKIEYGKPVDLALKDRMDQETCAKQLHDWIQGRIEISAETRDSD</sequence>
<evidence type="ECO:0000313" key="9">
    <source>
        <dbReference type="EMBL" id="MBB5184881.1"/>
    </source>
</evidence>
<dbReference type="RefSeq" id="WP_183375254.1">
    <property type="nucleotide sequence ID" value="NZ_JACHHD010000007.1"/>
</dbReference>
<keyword evidence="7" id="KW-0594">Phospholipid biosynthesis</keyword>
<keyword evidence="6 7" id="KW-0012">Acyltransferase</keyword>
<evidence type="ECO:0000256" key="5">
    <source>
        <dbReference type="ARBA" id="ARBA00023098"/>
    </source>
</evidence>
<proteinExistence type="inferred from homology"/>
<dbReference type="Pfam" id="PF01553">
    <property type="entry name" value="Acyltransferase"/>
    <property type="match status" value="1"/>
</dbReference>
<accession>A0A7W8D0E9</accession>
<dbReference type="InterPro" id="IPR002123">
    <property type="entry name" value="Plipid/glycerol_acylTrfase"/>
</dbReference>
<evidence type="ECO:0000256" key="6">
    <source>
        <dbReference type="ARBA" id="ARBA00023315"/>
    </source>
</evidence>
<evidence type="ECO:0000256" key="4">
    <source>
        <dbReference type="ARBA" id="ARBA00022679"/>
    </source>
</evidence>
<comment type="similarity">
    <text evidence="2 7">Belongs to the 1-acyl-sn-glycerol-3-phosphate acyltransferase family.</text>
</comment>
<dbReference type="GO" id="GO:0003841">
    <property type="term" value="F:1-acylglycerol-3-phosphate O-acyltransferase activity"/>
    <property type="evidence" value="ECO:0007669"/>
    <property type="project" value="UniProtKB-UniRule"/>
</dbReference>
<dbReference type="Proteomes" id="UP000521313">
    <property type="component" value="Unassembled WGS sequence"/>
</dbReference>
<comment type="catalytic activity">
    <reaction evidence="7">
        <text>a 1-acyl-sn-glycero-3-phosphate + an acyl-CoA = a 1,2-diacyl-sn-glycero-3-phosphate + CoA</text>
        <dbReference type="Rhea" id="RHEA:19709"/>
        <dbReference type="ChEBI" id="CHEBI:57287"/>
        <dbReference type="ChEBI" id="CHEBI:57970"/>
        <dbReference type="ChEBI" id="CHEBI:58342"/>
        <dbReference type="ChEBI" id="CHEBI:58608"/>
        <dbReference type="EC" id="2.3.1.51"/>
    </reaction>
</comment>
<dbReference type="SMART" id="SM00563">
    <property type="entry name" value="PlsC"/>
    <property type="match status" value="1"/>
</dbReference>
<evidence type="ECO:0000313" key="10">
    <source>
        <dbReference type="Proteomes" id="UP000521313"/>
    </source>
</evidence>
<evidence type="ECO:0000256" key="2">
    <source>
        <dbReference type="ARBA" id="ARBA00008655"/>
    </source>
</evidence>
<dbReference type="PANTHER" id="PTHR10434:SF64">
    <property type="entry name" value="1-ACYL-SN-GLYCEROL-3-PHOSPHATE ACYLTRANSFERASE-RELATED"/>
    <property type="match status" value="1"/>
</dbReference>
<comment type="pathway">
    <text evidence="1">Lipid metabolism.</text>
</comment>
<keyword evidence="7" id="KW-1208">Phospholipid metabolism</keyword>
<feature type="domain" description="Phospholipid/glycerol acyltransferase" evidence="8">
    <location>
        <begin position="64"/>
        <end position="178"/>
    </location>
</feature>
<gene>
    <name evidence="9" type="ORF">HNQ43_000927</name>
</gene>
<organism evidence="9 10">
    <name type="scientific">Faecalicoccus acidiformans</name>
    <dbReference type="NCBI Taxonomy" id="915173"/>
    <lineage>
        <taxon>Bacteria</taxon>
        <taxon>Bacillati</taxon>
        <taxon>Bacillota</taxon>
        <taxon>Erysipelotrichia</taxon>
        <taxon>Erysipelotrichales</taxon>
        <taxon>Erysipelotrichaceae</taxon>
        <taxon>Faecalicoccus</taxon>
    </lineage>
</organism>
<comment type="domain">
    <text evidence="7">The HXXXXD motif is essential for acyltransferase activity and may constitute the binding site for the phosphate moiety of the glycerol-3-phosphate.</text>
</comment>
<dbReference type="EMBL" id="JACHHD010000007">
    <property type="protein sequence ID" value="MBB5184881.1"/>
    <property type="molecule type" value="Genomic_DNA"/>
</dbReference>
<comment type="caution">
    <text evidence="9">The sequence shown here is derived from an EMBL/GenBank/DDBJ whole genome shotgun (WGS) entry which is preliminary data.</text>
</comment>
<evidence type="ECO:0000256" key="1">
    <source>
        <dbReference type="ARBA" id="ARBA00005189"/>
    </source>
</evidence>
<keyword evidence="5 7" id="KW-0443">Lipid metabolism</keyword>
<keyword evidence="3 7" id="KW-0444">Lipid biosynthesis</keyword>